<dbReference type="InterPro" id="IPR025997">
    <property type="entry name" value="SBP_2_dom"/>
</dbReference>
<dbReference type="Pfam" id="PF13407">
    <property type="entry name" value="Peripla_BP_4"/>
    <property type="match status" value="1"/>
</dbReference>
<proteinExistence type="inferred from homology"/>
<dbReference type="GO" id="GO:0030246">
    <property type="term" value="F:carbohydrate binding"/>
    <property type="evidence" value="ECO:0007669"/>
    <property type="project" value="UniProtKB-ARBA"/>
</dbReference>
<dbReference type="OrthoDB" id="9784024at2"/>
<organism evidence="6 7">
    <name type="scientific">Halomonas beimenensis</name>
    <dbReference type="NCBI Taxonomy" id="475662"/>
    <lineage>
        <taxon>Bacteria</taxon>
        <taxon>Pseudomonadati</taxon>
        <taxon>Pseudomonadota</taxon>
        <taxon>Gammaproteobacteria</taxon>
        <taxon>Oceanospirillales</taxon>
        <taxon>Halomonadaceae</taxon>
        <taxon>Halomonas</taxon>
    </lineage>
</organism>
<dbReference type="SUPFAM" id="SSF53822">
    <property type="entry name" value="Periplasmic binding protein-like I"/>
    <property type="match status" value="1"/>
</dbReference>
<comment type="subcellular location">
    <subcellularLocation>
        <location evidence="1">Cell envelope</location>
    </subcellularLocation>
</comment>
<keyword evidence="7" id="KW-1185">Reference proteome</keyword>
<evidence type="ECO:0000256" key="4">
    <source>
        <dbReference type="SAM" id="SignalP"/>
    </source>
</evidence>
<dbReference type="Gene3D" id="3.40.50.2300">
    <property type="match status" value="2"/>
</dbReference>
<keyword evidence="3 4" id="KW-0732">Signal</keyword>
<dbReference type="GO" id="GO:0030313">
    <property type="term" value="C:cell envelope"/>
    <property type="evidence" value="ECO:0007669"/>
    <property type="project" value="UniProtKB-SubCell"/>
</dbReference>
<evidence type="ECO:0000313" key="6">
    <source>
        <dbReference type="EMBL" id="ATJ84065.1"/>
    </source>
</evidence>
<dbReference type="RefSeq" id="WP_097790310.1">
    <property type="nucleotide sequence ID" value="NZ_BAAADT010000037.1"/>
</dbReference>
<name>A0A291PB17_9GAMM</name>
<feature type="chain" id="PRO_5018026865" evidence="4">
    <location>
        <begin position="27"/>
        <end position="376"/>
    </location>
</feature>
<dbReference type="KEGG" id="hbe:BEI_3078"/>
<accession>A0A291PB17</accession>
<dbReference type="GO" id="GO:0055085">
    <property type="term" value="P:transmembrane transport"/>
    <property type="evidence" value="ECO:0007669"/>
    <property type="project" value="UniProtKB-ARBA"/>
</dbReference>
<evidence type="ECO:0000256" key="1">
    <source>
        <dbReference type="ARBA" id="ARBA00004196"/>
    </source>
</evidence>
<dbReference type="PANTHER" id="PTHR46847">
    <property type="entry name" value="D-ALLOSE-BINDING PERIPLASMIC PROTEIN-RELATED"/>
    <property type="match status" value="1"/>
</dbReference>
<protein>
    <submittedName>
        <fullName evidence="6">Autoinducer 2-binding periplasmic protein LuxP</fullName>
    </submittedName>
</protein>
<comment type="similarity">
    <text evidence="2">Belongs to the bacterial solute-binding protein 2 family.</text>
</comment>
<sequence>MAGCQVRSRRAGLAAALFMLTLVALAARASGEYIRIDDYLERHPEQQALMADFATRVEGPAMPLASSPRRTVRIAVIYPGIQASDYWRRSLASFEARLQALQVPYELKTFLSRPSVDLDLQARQLTTALQWRPDYLVFTLDAVPHLRMIERVLALGSPRLILQNITTPLAAWESSPPFLYVGFDHAQGTRLIADWMLERAGYQGKYLMLYFAPGYVSRMRGGTFAARAAEHPGVEQVAAYYTDGDPDKAYEATLRTLEAHPDLKMIFANSTDVALGALRALRETDRLDVLLNGWGGGAAELEALNDGGLDVTAMRINDDNGVAMAEAVRMALVSQGDRVPHLYAGEIALITRDTSRDEILRLEERAFRLSGLPEQD</sequence>
<evidence type="ECO:0000259" key="5">
    <source>
        <dbReference type="Pfam" id="PF13407"/>
    </source>
</evidence>
<dbReference type="PANTHER" id="PTHR46847:SF1">
    <property type="entry name" value="D-ALLOSE-BINDING PERIPLASMIC PROTEIN-RELATED"/>
    <property type="match status" value="1"/>
</dbReference>
<evidence type="ECO:0000313" key="7">
    <source>
        <dbReference type="Proteomes" id="UP000219993"/>
    </source>
</evidence>
<feature type="signal peptide" evidence="4">
    <location>
        <begin position="1"/>
        <end position="26"/>
    </location>
</feature>
<gene>
    <name evidence="6" type="primary">luxP</name>
    <name evidence="6" type="ORF">BEI_3078</name>
</gene>
<dbReference type="InterPro" id="IPR028082">
    <property type="entry name" value="Peripla_BP_I"/>
</dbReference>
<dbReference type="AlphaFoldDB" id="A0A291PB17"/>
<reference evidence="6 7" key="1">
    <citation type="journal article" date="2017" name="Sci. Rep.">
        <title>Revealing the Saline Adaptation Strategies of the Halophilic Bacterium Halomonas beimenensis through High-throughput Omics and Transposon Mutagenesis Approaches.</title>
        <authorList>
            <person name="Chen Y.H."/>
            <person name="Lin S.S."/>
            <person name="Shyu Y.T."/>
        </authorList>
    </citation>
    <scope>NUCLEOTIDE SEQUENCE [LARGE SCALE GENOMIC DNA]</scope>
    <source>
        <strain evidence="6 7">NTU-111</strain>
    </source>
</reference>
<evidence type="ECO:0000256" key="2">
    <source>
        <dbReference type="ARBA" id="ARBA00007639"/>
    </source>
</evidence>
<dbReference type="EMBL" id="CP021435">
    <property type="protein sequence ID" value="ATJ84065.1"/>
    <property type="molecule type" value="Genomic_DNA"/>
</dbReference>
<feature type="domain" description="Periplasmic binding protein" evidence="5">
    <location>
        <begin position="74"/>
        <end position="331"/>
    </location>
</feature>
<evidence type="ECO:0000256" key="3">
    <source>
        <dbReference type="ARBA" id="ARBA00022729"/>
    </source>
</evidence>
<dbReference type="Proteomes" id="UP000219993">
    <property type="component" value="Chromosome"/>
</dbReference>